<feature type="compositionally biased region" description="Polar residues" evidence="1">
    <location>
        <begin position="1094"/>
        <end position="1121"/>
    </location>
</feature>
<feature type="compositionally biased region" description="Polar residues" evidence="1">
    <location>
        <begin position="537"/>
        <end position="546"/>
    </location>
</feature>
<feature type="region of interest" description="Disordered" evidence="1">
    <location>
        <begin position="690"/>
        <end position="709"/>
    </location>
</feature>
<feature type="compositionally biased region" description="Basic residues" evidence="1">
    <location>
        <begin position="461"/>
        <end position="472"/>
    </location>
</feature>
<feature type="compositionally biased region" description="Basic and acidic residues" evidence="1">
    <location>
        <begin position="320"/>
        <end position="333"/>
    </location>
</feature>
<sequence length="1971" mass="218602">MGRKKRSSDPCGVRQGPADCPVKDGRASGRFLVGTHTKQQRLRYDAGQTVSDGTAGWSPQTRWTNDWVEQLDDISKEPAPVVRLQPIRIELQSQPMAMPVERMTQSSDPYTSLSSGDVPMAMSHWLEEQDWRRQCEREEHLVRRDSSSPTEVITDKRPGDHNSHTGTRRRIKSAGPVMSGASRFGWTTSDEEGDRGRSLSVVTDPKRSLRRQWTTEWVGQPGYRNERKSPSSSSLPPIRIQGEFRPVNRQRSDPYWTGKLENRNEGNSFPSSRSLPPFRKQGEHQPVSRQRSDPYWTRQLETRNEGNSFPSSRSVPPTHKQGEHRPVSRHRSDPQWTGQLETRNEGDSFPSSRSLQSVRKQGEHQPASRHRSDPGTRQRNSSNDSSGAPMTVANWLENCAWRSADPLLSLHMATRGRQTRPDDESGRGQGYRHPSPKRHRSRSKRRSDPEVRVRTNTPVNTHRRRSPRRYSTKRYPQPPKQAPVKARANDGGTEKKEESKNPEDEAIMGWMDTVLLRFRTTMSDVLGTRLAGDQEGDTNTRVNSDGQQDDKLKNNAQEKRAETPAFQESRRSSLAAALFGALLQRDGEDGTKTTANSVSRQDAKENTQEKITDTPDRHEVMRGPVYPEAPHVLSPADPTFFVGSKPPCHGSYPHGHFNLVDRQKHSTFTWHPFHAFSSLMNQAITMDVEGGQNGKQKEGLGPRSFSMNSLRRSMRGLLKGGKKKKPNKKLSEKQTPDSREIEKAQQSHRDSIDLSTLPSQGQSLSRSMELLERQSSLQIKQSRHSNERLIQEYRDSSNVVQMQSLQGQVTHVNDEAQYLRNGTELKHTAQDSEKLTVDNPNATEVSVISTFQIHVGEGIQTKRPGSSHFRNDRMDSGVEILSSDTERTPTGLYVSDGVPAGRSLRSRWTNDWVVQTSDNNNIHQEPASHLVLQPIRIELQSRPISGEQVNRMSDPGANVRSGLSQTEDAPPTMALWLQQEDWRRYCGENRPPTRLPRDRRAELSRGQQQIDPTGPLGIVRRSKSADPLLSGASRKVPRSDDESGRGRSQSVGTLPERSVRSQRTNDWVRQLDGRHEGKGPAYTSKRLPPVHIQGQLQRCNLQPGSQRTAPANGRRSTSLGSEPNKYRDDTNKHHDDTYDRFETFVQSLDRLHSDSEDSENMPMTMDYWLKNCAWSRYAYVEGFWRIGRPDDVTRQRKGQRISSNDTKLTACIIRCRKHPGEKARYVQERTLLTMSDPTMATFGKSRHMTIMRTGTKERKTDTLALGTNGRGRPKDRSDPKGRIGRIEPGPDARTTGERMEGINGGATHIIDHVVYYVPLFIADATSDGRSLSRDRGKDKGTAEGKVEGDVFRDSSGIQRQQRAPLTANRGRGQTIEANVEEDVTGSGTQSKQRASLTSNTRQKIERGVSRDSYGTQSKQRASLTSNTRQKIERSVSKDSSGTQRNTQASSTTASRGPGQKVEREVSKGSSKGTTGTTETMEGAKGSIKGSLSQALFGALIAEERKEDTKTPDQPGGKDGVEEKTTQSPGLGGFFKGSFFGSKSDGKDKDGGLDTDGKKADREQTGKEDTKAKEESGFASVFKRPFFTSKTADQDDSGGLVMHSIKATGKPYYDIPEEAEESGSFSFMKMIRRRSPSASSLDSCSSDDERKPRRPVATGGRKKTDEGPESAGVFGNAMHSFKGLFGDDGKSVAEKESEHTIMATGRGKLAKKEAEHNIMATQGSVLSRKEAEHSIAATRGSDRAKKEAEFGIMAGQAKTPAEKEAEHSMMASMGKGQKQSESSGVFGGLFGGLFGGDDGKSQAEKEAEHSIMASRGEGHDSDGGQDGHGDSILGVLGLDDSSTSCSSSSSDDEEGIMTSLFSAVGMGGNDTGRKKHGHKRQKPDAMKSAWAKRDTGGGLTPSFIMRLLQGPKKEENRPSLAFSDLEETATVVGIVTDTVVGTKEGNPKHRPRPSSRPSFQHSNHNKGVHYYE</sequence>
<feature type="compositionally biased region" description="Basic residues" evidence="1">
    <location>
        <begin position="1962"/>
        <end position="1971"/>
    </location>
</feature>
<feature type="compositionally biased region" description="Polar residues" evidence="1">
    <location>
        <begin position="349"/>
        <end position="359"/>
    </location>
</feature>
<feature type="compositionally biased region" description="Basic and acidic residues" evidence="1">
    <location>
        <begin position="153"/>
        <end position="163"/>
    </location>
</feature>
<feature type="compositionally biased region" description="Basic and acidic residues" evidence="1">
    <location>
        <begin position="729"/>
        <end position="752"/>
    </location>
</feature>
<feature type="compositionally biased region" description="Basic and acidic residues" evidence="1">
    <location>
        <begin position="1815"/>
        <end position="1828"/>
    </location>
</feature>
<dbReference type="Proteomes" id="UP000838412">
    <property type="component" value="Chromosome 5"/>
</dbReference>
<feature type="compositionally biased region" description="Polar residues" evidence="1">
    <location>
        <begin position="1412"/>
        <end position="1428"/>
    </location>
</feature>
<feature type="compositionally biased region" description="Polar residues" evidence="1">
    <location>
        <begin position="305"/>
        <end position="315"/>
    </location>
</feature>
<evidence type="ECO:0000313" key="2">
    <source>
        <dbReference type="EMBL" id="CAH1264893.1"/>
    </source>
</evidence>
<gene>
    <name evidence="2" type="primary">Hypp3088</name>
    <name evidence="2" type="ORF">BLAG_LOCUS19085</name>
</gene>
<evidence type="ECO:0000256" key="1">
    <source>
        <dbReference type="SAM" id="MobiDB-lite"/>
    </source>
</evidence>
<feature type="compositionally biased region" description="Basic and acidic residues" evidence="1">
    <location>
        <begin position="1684"/>
        <end position="1698"/>
    </location>
</feature>
<name>A0A8J9ZWN8_BRALA</name>
<feature type="compositionally biased region" description="Polar residues" evidence="1">
    <location>
        <begin position="1437"/>
        <end position="1454"/>
    </location>
</feature>
<feature type="region of interest" description="Disordered" evidence="1">
    <location>
        <begin position="1502"/>
        <end position="1575"/>
    </location>
</feature>
<accession>A0A8J9ZWN8</accession>
<feature type="compositionally biased region" description="Basic and acidic residues" evidence="1">
    <location>
        <begin position="1069"/>
        <end position="1078"/>
    </location>
</feature>
<feature type="region of interest" description="Disordered" evidence="1">
    <location>
        <begin position="987"/>
        <end position="1135"/>
    </location>
</feature>
<proteinExistence type="predicted"/>
<feature type="region of interest" description="Disordered" evidence="1">
    <location>
        <begin position="1258"/>
        <end position="1300"/>
    </location>
</feature>
<feature type="compositionally biased region" description="Low complexity" evidence="1">
    <location>
        <begin position="1467"/>
        <end position="1485"/>
    </location>
</feature>
<feature type="compositionally biased region" description="Polar residues" evidence="1">
    <location>
        <begin position="377"/>
        <end position="388"/>
    </location>
</feature>
<feature type="compositionally biased region" description="Basic and acidic residues" evidence="1">
    <location>
        <begin position="1330"/>
        <end position="1352"/>
    </location>
</feature>
<feature type="compositionally biased region" description="Basic and acidic residues" evidence="1">
    <location>
        <begin position="1796"/>
        <end position="1808"/>
    </location>
</feature>
<protein>
    <submittedName>
        <fullName evidence="2">Hypp3088 protein</fullName>
    </submittedName>
</protein>
<keyword evidence="3" id="KW-1185">Reference proteome</keyword>
<feature type="compositionally biased region" description="Basic and acidic residues" evidence="1">
    <location>
        <begin position="1543"/>
        <end position="1575"/>
    </location>
</feature>
<feature type="compositionally biased region" description="Low complexity" evidence="1">
    <location>
        <begin position="1838"/>
        <end position="1848"/>
    </location>
</feature>
<feature type="compositionally biased region" description="Basic and acidic residues" evidence="1">
    <location>
        <begin position="1124"/>
        <end position="1135"/>
    </location>
</feature>
<feature type="region of interest" description="Disordered" evidence="1">
    <location>
        <begin position="1327"/>
        <end position="1489"/>
    </location>
</feature>
<feature type="compositionally biased region" description="Basic and acidic residues" evidence="1">
    <location>
        <begin position="548"/>
        <end position="562"/>
    </location>
</feature>
<feature type="region of interest" description="Disordered" evidence="1">
    <location>
        <begin position="717"/>
        <end position="768"/>
    </location>
</feature>
<feature type="region of interest" description="Disordered" evidence="1">
    <location>
        <begin position="415"/>
        <end position="506"/>
    </location>
</feature>
<dbReference type="OrthoDB" id="10439804at2759"/>
<feature type="region of interest" description="Disordered" evidence="1">
    <location>
        <begin position="1"/>
        <end position="27"/>
    </location>
</feature>
<feature type="compositionally biased region" description="Gly residues" evidence="1">
    <location>
        <begin position="1784"/>
        <end position="1795"/>
    </location>
</feature>
<feature type="compositionally biased region" description="Low complexity" evidence="1">
    <location>
        <begin position="268"/>
        <end position="279"/>
    </location>
</feature>
<feature type="compositionally biased region" description="Polar residues" evidence="1">
    <location>
        <begin position="1385"/>
        <end position="1401"/>
    </location>
</feature>
<organism evidence="2 3">
    <name type="scientific">Branchiostoma lanceolatum</name>
    <name type="common">Common lancelet</name>
    <name type="synonym">Amphioxus lanceolatum</name>
    <dbReference type="NCBI Taxonomy" id="7740"/>
    <lineage>
        <taxon>Eukaryota</taxon>
        <taxon>Metazoa</taxon>
        <taxon>Chordata</taxon>
        <taxon>Cephalochordata</taxon>
        <taxon>Leptocardii</taxon>
        <taxon>Amphioxiformes</taxon>
        <taxon>Branchiostomatidae</taxon>
        <taxon>Branchiostoma</taxon>
    </lineage>
</organism>
<dbReference type="EMBL" id="OV696690">
    <property type="protein sequence ID" value="CAH1264893.1"/>
    <property type="molecule type" value="Genomic_DNA"/>
</dbReference>
<evidence type="ECO:0000313" key="3">
    <source>
        <dbReference type="Proteomes" id="UP000838412"/>
    </source>
</evidence>
<feature type="region of interest" description="Disordered" evidence="1">
    <location>
        <begin position="945"/>
        <end position="971"/>
    </location>
</feature>
<feature type="compositionally biased region" description="Basic and acidic residues" evidence="1">
    <location>
        <begin position="601"/>
        <end position="610"/>
    </location>
</feature>
<feature type="region of interest" description="Disordered" evidence="1">
    <location>
        <begin position="529"/>
        <end position="571"/>
    </location>
</feature>
<feature type="region of interest" description="Disordered" evidence="1">
    <location>
        <begin position="1635"/>
        <end position="1900"/>
    </location>
</feature>
<feature type="compositionally biased region" description="Basic and acidic residues" evidence="1">
    <location>
        <begin position="492"/>
        <end position="503"/>
    </location>
</feature>
<feature type="compositionally biased region" description="Basic residues" evidence="1">
    <location>
        <begin position="434"/>
        <end position="445"/>
    </location>
</feature>
<feature type="region of interest" description="Disordered" evidence="1">
    <location>
        <begin position="139"/>
        <end position="390"/>
    </location>
</feature>
<feature type="region of interest" description="Disordered" evidence="1">
    <location>
        <begin position="1935"/>
        <end position="1971"/>
    </location>
</feature>
<reference evidence="2" key="1">
    <citation type="submission" date="2022-01" db="EMBL/GenBank/DDBJ databases">
        <authorList>
            <person name="Braso-Vives M."/>
        </authorList>
    </citation>
    <scope>NUCLEOTIDE SEQUENCE</scope>
</reference>
<feature type="region of interest" description="Disordered" evidence="1">
    <location>
        <begin position="587"/>
        <end position="610"/>
    </location>
</feature>
<feature type="compositionally biased region" description="Polar residues" evidence="1">
    <location>
        <begin position="753"/>
        <end position="766"/>
    </location>
</feature>
<feature type="compositionally biased region" description="Basic and acidic residues" evidence="1">
    <location>
        <begin position="1272"/>
        <end position="1300"/>
    </location>
</feature>
<feature type="compositionally biased region" description="Basic and acidic residues" evidence="1">
    <location>
        <begin position="1739"/>
        <end position="1748"/>
    </location>
</feature>